<dbReference type="AlphaFoldDB" id="I3T7I0"/>
<name>I3T7I0_LOTJA</name>
<accession>I3T7I0</accession>
<proteinExistence type="evidence at transcript level"/>
<protein>
    <submittedName>
        <fullName evidence="1">Uncharacterized protein</fullName>
    </submittedName>
</protein>
<organism evidence="1">
    <name type="scientific">Lotus japonicus</name>
    <name type="common">Lotus corniculatus var. japonicus</name>
    <dbReference type="NCBI Taxonomy" id="34305"/>
    <lineage>
        <taxon>Eukaryota</taxon>
        <taxon>Viridiplantae</taxon>
        <taxon>Streptophyta</taxon>
        <taxon>Embryophyta</taxon>
        <taxon>Tracheophyta</taxon>
        <taxon>Spermatophyta</taxon>
        <taxon>Magnoliopsida</taxon>
        <taxon>eudicotyledons</taxon>
        <taxon>Gunneridae</taxon>
        <taxon>Pentapetalae</taxon>
        <taxon>rosids</taxon>
        <taxon>fabids</taxon>
        <taxon>Fabales</taxon>
        <taxon>Fabaceae</taxon>
        <taxon>Papilionoideae</taxon>
        <taxon>50 kb inversion clade</taxon>
        <taxon>NPAAA clade</taxon>
        <taxon>Hologalegina</taxon>
        <taxon>robinioid clade</taxon>
        <taxon>Loteae</taxon>
        <taxon>Lotus</taxon>
    </lineage>
</organism>
<sequence>MQMDDVFMSNLLPRVEDKLVRMKAAMKLLNGPHNENLEMVVEKAQKFWESQMSCE</sequence>
<dbReference type="EMBL" id="BT148678">
    <property type="protein sequence ID" value="AFK48472.1"/>
    <property type="molecule type" value="mRNA"/>
</dbReference>
<evidence type="ECO:0000313" key="1">
    <source>
        <dbReference type="EMBL" id="AFK48472.1"/>
    </source>
</evidence>
<reference evidence="1" key="1">
    <citation type="submission" date="2012-05" db="EMBL/GenBank/DDBJ databases">
        <authorList>
            <person name="Krishnakumar V."/>
            <person name="Cheung F."/>
            <person name="Xiao Y."/>
            <person name="Chan A."/>
            <person name="Moskal W.A."/>
            <person name="Town C.D."/>
        </authorList>
    </citation>
    <scope>NUCLEOTIDE SEQUENCE</scope>
</reference>